<protein>
    <submittedName>
        <fullName evidence="2">Uncharacterized protein</fullName>
    </submittedName>
</protein>
<organism evidence="2 3">
    <name type="scientific">Taxus chinensis</name>
    <name type="common">Chinese yew</name>
    <name type="synonym">Taxus wallichiana var. chinensis</name>
    <dbReference type="NCBI Taxonomy" id="29808"/>
    <lineage>
        <taxon>Eukaryota</taxon>
        <taxon>Viridiplantae</taxon>
        <taxon>Streptophyta</taxon>
        <taxon>Embryophyta</taxon>
        <taxon>Tracheophyta</taxon>
        <taxon>Spermatophyta</taxon>
        <taxon>Pinopsida</taxon>
        <taxon>Pinidae</taxon>
        <taxon>Conifers II</taxon>
        <taxon>Cupressales</taxon>
        <taxon>Taxaceae</taxon>
        <taxon>Taxus</taxon>
    </lineage>
</organism>
<feature type="non-terminal residue" evidence="2">
    <location>
        <position position="74"/>
    </location>
</feature>
<evidence type="ECO:0000313" key="2">
    <source>
        <dbReference type="EMBL" id="KAH9296092.1"/>
    </source>
</evidence>
<proteinExistence type="predicted"/>
<name>A0AA38CFN7_TAXCH</name>
<dbReference type="Proteomes" id="UP000824469">
    <property type="component" value="Unassembled WGS sequence"/>
</dbReference>
<gene>
    <name evidence="2" type="ORF">KI387_039680</name>
</gene>
<dbReference type="AlphaFoldDB" id="A0AA38CFN7"/>
<feature type="compositionally biased region" description="Basic and acidic residues" evidence="1">
    <location>
        <begin position="1"/>
        <end position="18"/>
    </location>
</feature>
<reference evidence="2 3" key="1">
    <citation type="journal article" date="2021" name="Nat. Plants">
        <title>The Taxus genome provides insights into paclitaxel biosynthesis.</title>
        <authorList>
            <person name="Xiong X."/>
            <person name="Gou J."/>
            <person name="Liao Q."/>
            <person name="Li Y."/>
            <person name="Zhou Q."/>
            <person name="Bi G."/>
            <person name="Li C."/>
            <person name="Du R."/>
            <person name="Wang X."/>
            <person name="Sun T."/>
            <person name="Guo L."/>
            <person name="Liang H."/>
            <person name="Lu P."/>
            <person name="Wu Y."/>
            <person name="Zhang Z."/>
            <person name="Ro D.K."/>
            <person name="Shang Y."/>
            <person name="Huang S."/>
            <person name="Yan J."/>
        </authorList>
    </citation>
    <scope>NUCLEOTIDE SEQUENCE [LARGE SCALE GENOMIC DNA]</scope>
    <source>
        <strain evidence="2">Ta-2019</strain>
    </source>
</reference>
<evidence type="ECO:0000313" key="3">
    <source>
        <dbReference type="Proteomes" id="UP000824469"/>
    </source>
</evidence>
<sequence length="74" mass="7852">MDATDTERRYSAEGKENRTVSATVGTNRAPNQPNLPYPSTPTSLRSQACPTLLSIQKGANQLNSGYPGSLEPSG</sequence>
<feature type="region of interest" description="Disordered" evidence="1">
    <location>
        <begin position="1"/>
        <end position="46"/>
    </location>
</feature>
<comment type="caution">
    <text evidence="2">The sequence shown here is derived from an EMBL/GenBank/DDBJ whole genome shotgun (WGS) entry which is preliminary data.</text>
</comment>
<dbReference type="EMBL" id="JAHRHJ020000011">
    <property type="protein sequence ID" value="KAH9296092.1"/>
    <property type="molecule type" value="Genomic_DNA"/>
</dbReference>
<accession>A0AA38CFN7</accession>
<evidence type="ECO:0000256" key="1">
    <source>
        <dbReference type="SAM" id="MobiDB-lite"/>
    </source>
</evidence>
<feature type="compositionally biased region" description="Polar residues" evidence="1">
    <location>
        <begin position="19"/>
        <end position="32"/>
    </location>
</feature>
<keyword evidence="3" id="KW-1185">Reference proteome</keyword>